<feature type="domain" description="C2H2-type" evidence="9">
    <location>
        <begin position="165"/>
        <end position="188"/>
    </location>
</feature>
<keyword evidence="8" id="KW-0472">Membrane</keyword>
<evidence type="ECO:0000256" key="7">
    <source>
        <dbReference type="PROSITE-ProRule" id="PRU00042"/>
    </source>
</evidence>
<name>A0ABY7FBJ9_MYAAR</name>
<dbReference type="Gene3D" id="3.30.160.60">
    <property type="entry name" value="Classic Zinc Finger"/>
    <property type="match status" value="4"/>
</dbReference>
<protein>
    <submittedName>
        <fullName evidence="10">ZN282-like protein</fullName>
    </submittedName>
</protein>
<dbReference type="InterPro" id="IPR036236">
    <property type="entry name" value="Znf_C2H2_sf"/>
</dbReference>
<dbReference type="Proteomes" id="UP001164746">
    <property type="component" value="Chromosome 10"/>
</dbReference>
<dbReference type="SMART" id="SM00355">
    <property type="entry name" value="ZnF_C2H2"/>
    <property type="match status" value="4"/>
</dbReference>
<keyword evidence="8" id="KW-1133">Transmembrane helix</keyword>
<keyword evidence="8" id="KW-0812">Transmembrane</keyword>
<evidence type="ECO:0000256" key="6">
    <source>
        <dbReference type="ARBA" id="ARBA00023242"/>
    </source>
</evidence>
<feature type="domain" description="C2H2-type" evidence="9">
    <location>
        <begin position="105"/>
        <end position="128"/>
    </location>
</feature>
<gene>
    <name evidence="10" type="ORF">MAR_032733</name>
</gene>
<feature type="transmembrane region" description="Helical" evidence="8">
    <location>
        <begin position="12"/>
        <end position="38"/>
    </location>
</feature>
<dbReference type="InterPro" id="IPR050331">
    <property type="entry name" value="Zinc_finger"/>
</dbReference>
<keyword evidence="4 7" id="KW-0863">Zinc-finger</keyword>
<dbReference type="PANTHER" id="PTHR16515">
    <property type="entry name" value="PR DOMAIN ZINC FINGER PROTEIN"/>
    <property type="match status" value="1"/>
</dbReference>
<evidence type="ECO:0000256" key="4">
    <source>
        <dbReference type="ARBA" id="ARBA00022771"/>
    </source>
</evidence>
<reference evidence="10" key="1">
    <citation type="submission" date="2022-11" db="EMBL/GenBank/DDBJ databases">
        <title>Centuries of genome instability and evolution in soft-shell clam transmissible cancer (bioRxiv).</title>
        <authorList>
            <person name="Hart S.F.M."/>
            <person name="Yonemitsu M.A."/>
            <person name="Giersch R.M."/>
            <person name="Beal B.F."/>
            <person name="Arriagada G."/>
            <person name="Davis B.W."/>
            <person name="Ostrander E.A."/>
            <person name="Goff S.P."/>
            <person name="Metzger M.J."/>
        </authorList>
    </citation>
    <scope>NUCLEOTIDE SEQUENCE</scope>
    <source>
        <strain evidence="10">MELC-2E11</strain>
        <tissue evidence="10">Siphon/mantle</tissue>
    </source>
</reference>
<keyword evidence="3" id="KW-0677">Repeat</keyword>
<evidence type="ECO:0000256" key="5">
    <source>
        <dbReference type="ARBA" id="ARBA00022833"/>
    </source>
</evidence>
<proteinExistence type="predicted"/>
<dbReference type="Pfam" id="PF00096">
    <property type="entry name" value="zf-C2H2"/>
    <property type="match status" value="4"/>
</dbReference>
<dbReference type="PROSITE" id="PS50157">
    <property type="entry name" value="ZINC_FINGER_C2H2_2"/>
    <property type="match status" value="4"/>
</dbReference>
<dbReference type="InterPro" id="IPR013087">
    <property type="entry name" value="Znf_C2H2_type"/>
</dbReference>
<feature type="domain" description="C2H2-type" evidence="9">
    <location>
        <begin position="137"/>
        <end position="164"/>
    </location>
</feature>
<evidence type="ECO:0000256" key="2">
    <source>
        <dbReference type="ARBA" id="ARBA00022723"/>
    </source>
</evidence>
<dbReference type="PROSITE" id="PS00028">
    <property type="entry name" value="ZINC_FINGER_C2H2_1"/>
    <property type="match status" value="4"/>
</dbReference>
<keyword evidence="6" id="KW-0539">Nucleus</keyword>
<evidence type="ECO:0000256" key="1">
    <source>
        <dbReference type="ARBA" id="ARBA00004123"/>
    </source>
</evidence>
<keyword evidence="11" id="KW-1185">Reference proteome</keyword>
<feature type="domain" description="C2H2-type" evidence="9">
    <location>
        <begin position="77"/>
        <end position="104"/>
    </location>
</feature>
<evidence type="ECO:0000259" key="9">
    <source>
        <dbReference type="PROSITE" id="PS50157"/>
    </source>
</evidence>
<dbReference type="EMBL" id="CP111021">
    <property type="protein sequence ID" value="WAR18139.1"/>
    <property type="molecule type" value="Genomic_DNA"/>
</dbReference>
<dbReference type="PANTHER" id="PTHR16515:SF49">
    <property type="entry name" value="GASTRULA ZINC FINGER PROTEIN XLCGF49.1-LIKE-RELATED"/>
    <property type="match status" value="1"/>
</dbReference>
<organism evidence="10 11">
    <name type="scientific">Mya arenaria</name>
    <name type="common">Soft-shell clam</name>
    <dbReference type="NCBI Taxonomy" id="6604"/>
    <lineage>
        <taxon>Eukaryota</taxon>
        <taxon>Metazoa</taxon>
        <taxon>Spiralia</taxon>
        <taxon>Lophotrochozoa</taxon>
        <taxon>Mollusca</taxon>
        <taxon>Bivalvia</taxon>
        <taxon>Autobranchia</taxon>
        <taxon>Heteroconchia</taxon>
        <taxon>Euheterodonta</taxon>
        <taxon>Imparidentia</taxon>
        <taxon>Neoheterodontei</taxon>
        <taxon>Myida</taxon>
        <taxon>Myoidea</taxon>
        <taxon>Myidae</taxon>
        <taxon>Mya</taxon>
    </lineage>
</organism>
<sequence>MEYYHSDNLIQILYLKIYICSIQHILSCLPLYTIASIVTRPSHLHRDLQSTSVLTRARNHLSVQCAGRDLPEKSMQYECKFCGKRLVTPSRLIEHERTHTGEKPFKCQICGKAFSRKRVMVGHIYTCHYNICGRSFKPCAICGKIFASKNKLARHMTVHTGERPFTCSLCGKGFSQKDNMKTHLIKVHKNLSYT</sequence>
<keyword evidence="2" id="KW-0479">Metal-binding</keyword>
<evidence type="ECO:0000256" key="3">
    <source>
        <dbReference type="ARBA" id="ARBA00022737"/>
    </source>
</evidence>
<dbReference type="SUPFAM" id="SSF57667">
    <property type="entry name" value="beta-beta-alpha zinc fingers"/>
    <property type="match status" value="2"/>
</dbReference>
<accession>A0ABY7FBJ9</accession>
<evidence type="ECO:0000313" key="10">
    <source>
        <dbReference type="EMBL" id="WAR18139.1"/>
    </source>
</evidence>
<keyword evidence="5" id="KW-0862">Zinc</keyword>
<comment type="subcellular location">
    <subcellularLocation>
        <location evidence="1">Nucleus</location>
    </subcellularLocation>
</comment>
<evidence type="ECO:0000313" key="11">
    <source>
        <dbReference type="Proteomes" id="UP001164746"/>
    </source>
</evidence>
<evidence type="ECO:0000256" key="8">
    <source>
        <dbReference type="SAM" id="Phobius"/>
    </source>
</evidence>